<evidence type="ECO:0000313" key="3">
    <source>
        <dbReference type="Proteomes" id="UP000515563"/>
    </source>
</evidence>
<evidence type="ECO:0000313" key="2">
    <source>
        <dbReference type="EMBL" id="QNE23338.1"/>
    </source>
</evidence>
<keyword evidence="2" id="KW-0808">Transferase</keyword>
<dbReference type="SUPFAM" id="SSF55729">
    <property type="entry name" value="Acyl-CoA N-acyltransferases (Nat)"/>
    <property type="match status" value="1"/>
</dbReference>
<dbReference type="InterPro" id="IPR016181">
    <property type="entry name" value="Acyl_CoA_acyltransferase"/>
</dbReference>
<feature type="domain" description="N-acetyltransferase" evidence="1">
    <location>
        <begin position="6"/>
        <end position="81"/>
    </location>
</feature>
<dbReference type="AlphaFoldDB" id="A0A7G6XAS3"/>
<reference evidence="3" key="1">
    <citation type="submission" date="2019-09" db="EMBL/GenBank/DDBJ databases">
        <title>Antimicrobial potential of Antarctic Bacteria.</title>
        <authorList>
            <person name="Benaud N."/>
            <person name="Edwards R.J."/>
            <person name="Ferrari B.C."/>
        </authorList>
    </citation>
    <scope>NUCLEOTIDE SEQUENCE [LARGE SCALE GENOMIC DNA]</scope>
    <source>
        <strain evidence="3">SPB151</strain>
    </source>
</reference>
<dbReference type="EMBL" id="CP043661">
    <property type="protein sequence ID" value="QNE23338.1"/>
    <property type="molecule type" value="Genomic_DNA"/>
</dbReference>
<dbReference type="GO" id="GO:0016747">
    <property type="term" value="F:acyltransferase activity, transferring groups other than amino-acyl groups"/>
    <property type="evidence" value="ECO:0007669"/>
    <property type="project" value="InterPro"/>
</dbReference>
<reference evidence="2 3" key="2">
    <citation type="journal article" date="2020" name="Microbiol. Resour. Announc.">
        <title>Antarctic desert soil bacteria exhibit high novel natural product potential, evaluated through long-read genome sequencing and comparative genomics.</title>
        <authorList>
            <person name="Benaud N."/>
            <person name="Edwards R.J."/>
            <person name="Amos T.G."/>
            <person name="D'Agostino P.M."/>
            <person name="Gutierrez-Chavez C."/>
            <person name="Montgomery K."/>
            <person name="Nicetic I."/>
            <person name="Ferrari B.C."/>
        </authorList>
    </citation>
    <scope>NUCLEOTIDE SEQUENCE [LARGE SCALE GENOMIC DNA]</scope>
    <source>
        <strain evidence="2 3">SPB151</strain>
    </source>
</reference>
<protein>
    <submittedName>
        <fullName evidence="2">GNAT family N-acetyltransferase</fullName>
    </submittedName>
</protein>
<gene>
    <name evidence="2" type="ORF">F1D05_36375</name>
</gene>
<evidence type="ECO:0000259" key="1">
    <source>
        <dbReference type="Pfam" id="PF13302"/>
    </source>
</evidence>
<dbReference type="Pfam" id="PF13302">
    <property type="entry name" value="Acetyltransf_3"/>
    <property type="match status" value="1"/>
</dbReference>
<keyword evidence="3" id="KW-1185">Reference proteome</keyword>
<dbReference type="KEGG" id="kqi:F1D05_36375"/>
<proteinExistence type="predicted"/>
<organism evidence="2 3">
    <name type="scientific">Kribbella qitaiheensis</name>
    <dbReference type="NCBI Taxonomy" id="1544730"/>
    <lineage>
        <taxon>Bacteria</taxon>
        <taxon>Bacillati</taxon>
        <taxon>Actinomycetota</taxon>
        <taxon>Actinomycetes</taxon>
        <taxon>Propionibacteriales</taxon>
        <taxon>Kribbellaceae</taxon>
        <taxon>Kribbella</taxon>
    </lineage>
</organism>
<dbReference type="InterPro" id="IPR000182">
    <property type="entry name" value="GNAT_dom"/>
</dbReference>
<name>A0A7G6XAS3_9ACTN</name>
<sequence>MTDGQVTLRAWRPSDAAAVSEACQDEQIQRWTTVPSPYLREHAEGFVGELAPGAWTTRSGAGFAVVDPAGGGLLGACGLIGTRASPSARPSSAANS</sequence>
<dbReference type="Gene3D" id="3.40.630.30">
    <property type="match status" value="1"/>
</dbReference>
<dbReference type="Proteomes" id="UP000515563">
    <property type="component" value="Chromosome"/>
</dbReference>
<accession>A0A7G6XAS3</accession>